<dbReference type="Pfam" id="PF01618">
    <property type="entry name" value="MotA_ExbB"/>
    <property type="match status" value="1"/>
</dbReference>
<feature type="domain" description="MotA/TolQ/ExbB proton channel" evidence="8">
    <location>
        <begin position="92"/>
        <end position="196"/>
    </location>
</feature>
<keyword evidence="9" id="KW-0969">Cilium</keyword>
<evidence type="ECO:0000313" key="9">
    <source>
        <dbReference type="EMBL" id="KRP62419.1"/>
    </source>
</evidence>
<evidence type="ECO:0000256" key="2">
    <source>
        <dbReference type="ARBA" id="ARBA00022475"/>
    </source>
</evidence>
<keyword evidence="2" id="KW-1003">Cell membrane</keyword>
<evidence type="ECO:0000259" key="8">
    <source>
        <dbReference type="Pfam" id="PF01618"/>
    </source>
</evidence>
<keyword evidence="12" id="KW-1185">Reference proteome</keyword>
<dbReference type="InterPro" id="IPR050790">
    <property type="entry name" value="ExbB/TolQ_transport"/>
</dbReference>
<dbReference type="PANTHER" id="PTHR30625:SF3">
    <property type="entry name" value="TOL-PAL SYSTEM PROTEIN TOLQ"/>
    <property type="match status" value="1"/>
</dbReference>
<gene>
    <name evidence="10" type="ORF">SAMN04490205_2197</name>
    <name evidence="9" type="ORF">TU79_04625</name>
</gene>
<name>A0A0R2ZV59_9PSED</name>
<keyword evidence="6" id="KW-0813">Transport</keyword>
<organism evidence="9 11">
    <name type="scientific">Pseudomonas trivialis</name>
    <dbReference type="NCBI Taxonomy" id="200450"/>
    <lineage>
        <taxon>Bacteria</taxon>
        <taxon>Pseudomonadati</taxon>
        <taxon>Pseudomonadota</taxon>
        <taxon>Gammaproteobacteria</taxon>
        <taxon>Pseudomonadales</taxon>
        <taxon>Pseudomonadaceae</taxon>
        <taxon>Pseudomonas</taxon>
    </lineage>
</organism>
<keyword evidence="9" id="KW-0966">Cell projection</keyword>
<protein>
    <submittedName>
        <fullName evidence="9">Flagellar motor protein MotA</fullName>
    </submittedName>
    <submittedName>
        <fullName evidence="10">Outer membrane transport energization protein ExbB</fullName>
    </submittedName>
</protein>
<evidence type="ECO:0000256" key="5">
    <source>
        <dbReference type="ARBA" id="ARBA00023136"/>
    </source>
</evidence>
<dbReference type="RefSeq" id="WP_057006918.1">
    <property type="nucleotide sequence ID" value="NZ_JYLK01000002.1"/>
</dbReference>
<accession>A0A0R2ZV59</accession>
<feature type="transmembrane region" description="Helical" evidence="7">
    <location>
        <begin position="117"/>
        <end position="143"/>
    </location>
</feature>
<dbReference type="EMBL" id="LT629760">
    <property type="protein sequence ID" value="SDS33358.1"/>
    <property type="molecule type" value="Genomic_DNA"/>
</dbReference>
<dbReference type="PATRIC" id="fig|200450.4.peg.2886"/>
<dbReference type="PANTHER" id="PTHR30625">
    <property type="entry name" value="PROTEIN TOLQ"/>
    <property type="match status" value="1"/>
</dbReference>
<evidence type="ECO:0000313" key="10">
    <source>
        <dbReference type="EMBL" id="SDS33358.1"/>
    </source>
</evidence>
<dbReference type="GO" id="GO:0017038">
    <property type="term" value="P:protein import"/>
    <property type="evidence" value="ECO:0007669"/>
    <property type="project" value="TreeGrafter"/>
</dbReference>
<evidence type="ECO:0000313" key="12">
    <source>
        <dbReference type="Proteomes" id="UP000183126"/>
    </source>
</evidence>
<reference evidence="9 11" key="1">
    <citation type="submission" date="2015-02" db="EMBL/GenBank/DDBJ databases">
        <title>Two Pseudomonas sp. nov. isolated from raw milk.</title>
        <authorList>
            <person name="Wenning M."/>
            <person name="von Neubeck M."/>
            <person name="Huptas C."/>
            <person name="Scherer S."/>
        </authorList>
    </citation>
    <scope>NUCLEOTIDE SEQUENCE [LARGE SCALE GENOMIC DNA]</scope>
    <source>
        <strain evidence="9 11">DSM 14937</strain>
    </source>
</reference>
<comment type="similarity">
    <text evidence="6">Belongs to the exbB/tolQ family.</text>
</comment>
<dbReference type="Proteomes" id="UP000183126">
    <property type="component" value="Chromosome I"/>
</dbReference>
<dbReference type="GO" id="GO:0005886">
    <property type="term" value="C:plasma membrane"/>
    <property type="evidence" value="ECO:0007669"/>
    <property type="project" value="UniProtKB-SubCell"/>
</dbReference>
<evidence type="ECO:0000256" key="4">
    <source>
        <dbReference type="ARBA" id="ARBA00022989"/>
    </source>
</evidence>
<sequence length="229" mass="24876">MNDYSTLIHQASMGILVLFSLVTWAVLIAKWIQLVKLRRQNQRYAERFWSTANFNTSVTAQEHQGQLARLANATHLALSKGREGPCPVDGWSRQEVLERSLQKQIHGERHLMEHGMIVLASIGSTAPFIGLFGTVFGIIHALQAISTAKSASIAVVAGPIGDALIATGIGIAVAVPAVLAYNFLGRRLKLMIADLESFALNLMNRAQRHGFELGDGHATETQRQLSGAA</sequence>
<evidence type="ECO:0000256" key="1">
    <source>
        <dbReference type="ARBA" id="ARBA00004651"/>
    </source>
</evidence>
<keyword evidence="6" id="KW-0653">Protein transport</keyword>
<keyword evidence="3 7" id="KW-0812">Transmembrane</keyword>
<evidence type="ECO:0000256" key="7">
    <source>
        <dbReference type="SAM" id="Phobius"/>
    </source>
</evidence>
<evidence type="ECO:0000256" key="6">
    <source>
        <dbReference type="RuleBase" id="RU004057"/>
    </source>
</evidence>
<keyword evidence="5 7" id="KW-0472">Membrane</keyword>
<dbReference type="AlphaFoldDB" id="A0A0R2ZV59"/>
<dbReference type="EMBL" id="JYLK01000002">
    <property type="protein sequence ID" value="KRP62419.1"/>
    <property type="molecule type" value="Genomic_DNA"/>
</dbReference>
<evidence type="ECO:0000256" key="3">
    <source>
        <dbReference type="ARBA" id="ARBA00022692"/>
    </source>
</evidence>
<dbReference type="OrthoDB" id="9805133at2"/>
<reference evidence="10 12" key="2">
    <citation type="submission" date="2016-10" db="EMBL/GenBank/DDBJ databases">
        <authorList>
            <person name="Varghese N."/>
            <person name="Submissions S."/>
        </authorList>
    </citation>
    <scope>NUCLEOTIDE SEQUENCE [LARGE SCALE GENOMIC DNA]</scope>
    <source>
        <strain evidence="10 12">BS3111</strain>
    </source>
</reference>
<feature type="transmembrane region" description="Helical" evidence="7">
    <location>
        <begin position="12"/>
        <end position="32"/>
    </location>
</feature>
<proteinExistence type="inferred from homology"/>
<comment type="subcellular location">
    <subcellularLocation>
        <location evidence="1">Cell membrane</location>
        <topology evidence="1">Multi-pass membrane protein</topology>
    </subcellularLocation>
    <subcellularLocation>
        <location evidence="6">Membrane</location>
        <topology evidence="6">Multi-pass membrane protein</topology>
    </subcellularLocation>
</comment>
<dbReference type="Proteomes" id="UP000052019">
    <property type="component" value="Unassembled WGS sequence"/>
</dbReference>
<keyword evidence="9" id="KW-0282">Flagellum</keyword>
<dbReference type="InterPro" id="IPR002898">
    <property type="entry name" value="MotA_ExbB_proton_chnl"/>
</dbReference>
<evidence type="ECO:0000313" key="11">
    <source>
        <dbReference type="Proteomes" id="UP000052019"/>
    </source>
</evidence>
<keyword evidence="4 7" id="KW-1133">Transmembrane helix</keyword>
<feature type="transmembrane region" description="Helical" evidence="7">
    <location>
        <begin position="163"/>
        <end position="184"/>
    </location>
</feature>